<sequence>MNDRAVSSTIGVVLLLGMTIAAVSALMVVGGTVIDETRADAERSQMENAMSSFSSKASLVGLGESGNQRFSLGRVSEGDVEVRPDGGRVTLYLQKDGGSREELNSTALGAVVYRDGDTEIAYQGGGVWQRRGESNWMLSPPEYHYRLETLTFPIMTVDGDGGSSGSVRGTVRSTHESSDWYPIQGSETRSNPLENGTILVEVESRYCAGWEAFFTERSEGSITESCGADDTLVVDLTVPFTISGEDAVIAKTINPTGGGGPGGGKKIPDGWTEGTIAPSISPEVEAELESCATDGCADVSASELSSGAYDASGTTALYGKTFNTTDGDITVVTDGDVELNDITITGSGNVTLYVRGELTVDSMVNDGGSATQLVTLVHSDGSVRFDGDSDYTGIIYAPKSDMRFNGAPAISYTGALVAEDMDIKGSINKFDFQPDPELEEYQIGGGDRPLTYLHVTENTVEIEFD</sequence>
<dbReference type="AlphaFoldDB" id="A0A4U5JGQ6"/>
<dbReference type="Pfam" id="PF23981">
    <property type="entry name" value="DUF7305"/>
    <property type="match status" value="1"/>
</dbReference>
<gene>
    <name evidence="3" type="ORF">DM868_02735</name>
</gene>
<dbReference type="Pfam" id="PF23960">
    <property type="entry name" value="DUF7289"/>
    <property type="match status" value="1"/>
</dbReference>
<dbReference type="EMBL" id="QKNX01000001">
    <property type="protein sequence ID" value="TKR28015.1"/>
    <property type="molecule type" value="Genomic_DNA"/>
</dbReference>
<comment type="caution">
    <text evidence="3">The sequence shown here is derived from an EMBL/GenBank/DDBJ whole genome shotgun (WGS) entry which is preliminary data.</text>
</comment>
<dbReference type="Proteomes" id="UP000308037">
    <property type="component" value="Unassembled WGS sequence"/>
</dbReference>
<evidence type="ECO:0000313" key="4">
    <source>
        <dbReference type="Proteomes" id="UP000308037"/>
    </source>
</evidence>
<organism evidence="3 4">
    <name type="scientific">Natronomonas salsuginis</name>
    <dbReference type="NCBI Taxonomy" id="2217661"/>
    <lineage>
        <taxon>Archaea</taxon>
        <taxon>Methanobacteriati</taxon>
        <taxon>Methanobacteriota</taxon>
        <taxon>Stenosarchaea group</taxon>
        <taxon>Halobacteria</taxon>
        <taxon>Halobacteriales</taxon>
        <taxon>Natronomonadaceae</taxon>
        <taxon>Natronomonas</taxon>
    </lineage>
</organism>
<dbReference type="OrthoDB" id="148042at2157"/>
<protein>
    <recommendedName>
        <fullName evidence="2">DUF7305 domain-containing protein</fullName>
    </recommendedName>
</protein>
<feature type="region of interest" description="Disordered" evidence="1">
    <location>
        <begin position="161"/>
        <end position="188"/>
    </location>
</feature>
<evidence type="ECO:0000313" key="3">
    <source>
        <dbReference type="EMBL" id="TKR28015.1"/>
    </source>
</evidence>
<accession>A0A4U5JGQ6</accession>
<feature type="domain" description="DUF7305" evidence="2">
    <location>
        <begin position="266"/>
        <end position="440"/>
    </location>
</feature>
<dbReference type="InterPro" id="IPR055729">
    <property type="entry name" value="DUF7305"/>
</dbReference>
<keyword evidence="4" id="KW-1185">Reference proteome</keyword>
<dbReference type="RefSeq" id="WP_137275315.1">
    <property type="nucleotide sequence ID" value="NZ_QKNX01000001.1"/>
</dbReference>
<reference evidence="3 4" key="1">
    <citation type="submission" date="2019-04" db="EMBL/GenBank/DDBJ databases">
        <title>Natronomonas sp. F20-122 a newhaloarchaeon isolated from a saline saltern of Isla Bacuta, Huelva, Spain.</title>
        <authorList>
            <person name="Duran-Viseras A."/>
            <person name="Sanchez-Porro C."/>
            <person name="Ventosa A."/>
        </authorList>
    </citation>
    <scope>NUCLEOTIDE SEQUENCE [LARGE SCALE GENOMIC DNA]</scope>
    <source>
        <strain evidence="3 4">F20-122</strain>
    </source>
</reference>
<name>A0A4U5JGQ6_9EURY</name>
<evidence type="ECO:0000259" key="2">
    <source>
        <dbReference type="Pfam" id="PF23981"/>
    </source>
</evidence>
<evidence type="ECO:0000256" key="1">
    <source>
        <dbReference type="SAM" id="MobiDB-lite"/>
    </source>
</evidence>
<proteinExistence type="predicted"/>
<dbReference type="InterPro" id="IPR055713">
    <property type="entry name" value="DUF7289"/>
</dbReference>